<dbReference type="EMBL" id="SGPL01000174">
    <property type="protein sequence ID" value="THH16097.1"/>
    <property type="molecule type" value="Genomic_DNA"/>
</dbReference>
<protein>
    <submittedName>
        <fullName evidence="2">Uncharacterized protein</fullName>
    </submittedName>
</protein>
<dbReference type="AlphaFoldDB" id="A0A4S4LVJ8"/>
<keyword evidence="1" id="KW-0472">Membrane</keyword>
<evidence type="ECO:0000313" key="2">
    <source>
        <dbReference type="EMBL" id="THH16097.1"/>
    </source>
</evidence>
<reference evidence="2 3" key="1">
    <citation type="submission" date="2019-02" db="EMBL/GenBank/DDBJ databases">
        <title>Genome sequencing of the rare red list fungi Bondarzewia mesenterica.</title>
        <authorList>
            <person name="Buettner E."/>
            <person name="Kellner H."/>
        </authorList>
    </citation>
    <scope>NUCLEOTIDE SEQUENCE [LARGE SCALE GENOMIC DNA]</scope>
    <source>
        <strain evidence="2 3">DSM 108281</strain>
    </source>
</reference>
<keyword evidence="3" id="KW-1185">Reference proteome</keyword>
<feature type="transmembrane region" description="Helical" evidence="1">
    <location>
        <begin position="53"/>
        <end position="77"/>
    </location>
</feature>
<organism evidence="2 3">
    <name type="scientific">Bondarzewia mesenterica</name>
    <dbReference type="NCBI Taxonomy" id="1095465"/>
    <lineage>
        <taxon>Eukaryota</taxon>
        <taxon>Fungi</taxon>
        <taxon>Dikarya</taxon>
        <taxon>Basidiomycota</taxon>
        <taxon>Agaricomycotina</taxon>
        <taxon>Agaricomycetes</taxon>
        <taxon>Russulales</taxon>
        <taxon>Bondarzewiaceae</taxon>
        <taxon>Bondarzewia</taxon>
    </lineage>
</organism>
<name>A0A4S4LVJ8_9AGAM</name>
<dbReference type="OrthoDB" id="3174319at2759"/>
<keyword evidence="1" id="KW-0812">Transmembrane</keyword>
<accession>A0A4S4LVJ8</accession>
<feature type="transmembrane region" description="Helical" evidence="1">
    <location>
        <begin position="168"/>
        <end position="189"/>
    </location>
</feature>
<feature type="transmembrane region" description="Helical" evidence="1">
    <location>
        <begin position="247"/>
        <end position="264"/>
    </location>
</feature>
<evidence type="ECO:0000313" key="3">
    <source>
        <dbReference type="Proteomes" id="UP000310158"/>
    </source>
</evidence>
<sequence length="351" mass="39013">MEADSELFASLVCEAILYDDLANKGIYFVLFAGSMHILLFRRRSITVRLVHNFVLGMTVVMFSVSTIHMGLSIKIFYNSFLKGTYWDPSSPGTDPLCITKLYLPAINFILSDALVIWRAYVLWSFNINVCIVPVILVLATGAVAIVGAQQSAAHMSTVLLYRSYHWDLTMNCLTLATNVITTGLVAYRGRWYRRTSGDGTPSVARKRSRAVLALLIESGFLYCLTWVVFFIVYWIGPHGIFITTDMISQLTGIYSTLIIGLVALKMSQKDPVGVDQSFIDTFWNAPFEGSTETMTSGPTTISSARALNGRGQPIVVHITNSVEVEESRLDTSKEVQLAPIRFHETLSHELG</sequence>
<proteinExistence type="predicted"/>
<feature type="transmembrane region" description="Helical" evidence="1">
    <location>
        <begin position="101"/>
        <end position="120"/>
    </location>
</feature>
<evidence type="ECO:0000256" key="1">
    <source>
        <dbReference type="SAM" id="Phobius"/>
    </source>
</evidence>
<feature type="transmembrane region" description="Helical" evidence="1">
    <location>
        <begin position="127"/>
        <end position="148"/>
    </location>
</feature>
<comment type="caution">
    <text evidence="2">The sequence shown here is derived from an EMBL/GenBank/DDBJ whole genome shotgun (WGS) entry which is preliminary data.</text>
</comment>
<feature type="transmembrane region" description="Helical" evidence="1">
    <location>
        <begin position="25"/>
        <end position="41"/>
    </location>
</feature>
<feature type="transmembrane region" description="Helical" evidence="1">
    <location>
        <begin position="210"/>
        <end position="235"/>
    </location>
</feature>
<gene>
    <name evidence="2" type="ORF">EW146_g4471</name>
</gene>
<dbReference type="Proteomes" id="UP000310158">
    <property type="component" value="Unassembled WGS sequence"/>
</dbReference>
<keyword evidence="1" id="KW-1133">Transmembrane helix</keyword>